<proteinExistence type="predicted"/>
<accession>A0ABY7G5I1</accession>
<sequence>MSTWTLVIITIERIISVLFPLKVKGICTVKLVVTLEIIVCLILSGFNAIRIFTFIYLKYSFMIFEKFQNGVHYYHWTEFVFNFVIPFWVLSVGSIIILIRLRQSAPGNDTTRRQTRLVSITRNLVGANITFIITNIPFRAINLLRNAGSLEHMGGLERMTVVMLCIYVQFLNQALNFYVYVLSGQTFRESAKKILVSVFKRLKP</sequence>
<keyword evidence="4" id="KW-0297">G-protein coupled receptor</keyword>
<evidence type="ECO:0000256" key="3">
    <source>
        <dbReference type="ARBA" id="ARBA00022989"/>
    </source>
</evidence>
<organism evidence="10 11">
    <name type="scientific">Mya arenaria</name>
    <name type="common">Soft-shell clam</name>
    <dbReference type="NCBI Taxonomy" id="6604"/>
    <lineage>
        <taxon>Eukaryota</taxon>
        <taxon>Metazoa</taxon>
        <taxon>Spiralia</taxon>
        <taxon>Lophotrochozoa</taxon>
        <taxon>Mollusca</taxon>
        <taxon>Bivalvia</taxon>
        <taxon>Autobranchia</taxon>
        <taxon>Heteroconchia</taxon>
        <taxon>Euheterodonta</taxon>
        <taxon>Imparidentia</taxon>
        <taxon>Neoheterodontei</taxon>
        <taxon>Myida</taxon>
        <taxon>Myoidea</taxon>
        <taxon>Myidae</taxon>
        <taxon>Mya</taxon>
    </lineage>
</organism>
<protein>
    <recommendedName>
        <fullName evidence="9">G-protein coupled receptors family 1 profile domain-containing protein</fullName>
    </recommendedName>
</protein>
<evidence type="ECO:0000313" key="10">
    <source>
        <dbReference type="EMBL" id="WAR28572.1"/>
    </source>
</evidence>
<keyword evidence="7" id="KW-0807">Transducer</keyword>
<keyword evidence="2 8" id="KW-0812">Transmembrane</keyword>
<dbReference type="PROSITE" id="PS50262">
    <property type="entry name" value="G_PROTEIN_RECEP_F1_2"/>
    <property type="match status" value="1"/>
</dbReference>
<evidence type="ECO:0000256" key="2">
    <source>
        <dbReference type="ARBA" id="ARBA00022692"/>
    </source>
</evidence>
<evidence type="ECO:0000256" key="8">
    <source>
        <dbReference type="SAM" id="Phobius"/>
    </source>
</evidence>
<feature type="transmembrane region" description="Helical" evidence="8">
    <location>
        <begin position="79"/>
        <end position="99"/>
    </location>
</feature>
<evidence type="ECO:0000256" key="4">
    <source>
        <dbReference type="ARBA" id="ARBA00023040"/>
    </source>
</evidence>
<feature type="transmembrane region" description="Helical" evidence="8">
    <location>
        <begin position="161"/>
        <end position="183"/>
    </location>
</feature>
<evidence type="ECO:0000256" key="1">
    <source>
        <dbReference type="ARBA" id="ARBA00004141"/>
    </source>
</evidence>
<dbReference type="InterPro" id="IPR017452">
    <property type="entry name" value="GPCR_Rhodpsn_7TM"/>
</dbReference>
<feature type="domain" description="G-protein coupled receptors family 1 profile" evidence="9">
    <location>
        <begin position="1"/>
        <end position="180"/>
    </location>
</feature>
<keyword evidence="5 8" id="KW-0472">Membrane</keyword>
<dbReference type="PANTHER" id="PTHR24243">
    <property type="entry name" value="G-PROTEIN COUPLED RECEPTOR"/>
    <property type="match status" value="1"/>
</dbReference>
<keyword evidence="3 8" id="KW-1133">Transmembrane helix</keyword>
<dbReference type="EMBL" id="CP111026">
    <property type="protein sequence ID" value="WAR28572.1"/>
    <property type="molecule type" value="Genomic_DNA"/>
</dbReference>
<dbReference type="Proteomes" id="UP001164746">
    <property type="component" value="Chromosome 15"/>
</dbReference>
<evidence type="ECO:0000256" key="7">
    <source>
        <dbReference type="ARBA" id="ARBA00023224"/>
    </source>
</evidence>
<keyword evidence="6" id="KW-0675">Receptor</keyword>
<reference evidence="10" key="1">
    <citation type="submission" date="2022-11" db="EMBL/GenBank/DDBJ databases">
        <title>Centuries of genome instability and evolution in soft-shell clam transmissible cancer (bioRxiv).</title>
        <authorList>
            <person name="Hart S.F.M."/>
            <person name="Yonemitsu M.A."/>
            <person name="Giersch R.M."/>
            <person name="Beal B.F."/>
            <person name="Arriagada G."/>
            <person name="Davis B.W."/>
            <person name="Ostrander E.A."/>
            <person name="Goff S.P."/>
            <person name="Metzger M.J."/>
        </authorList>
    </citation>
    <scope>NUCLEOTIDE SEQUENCE</scope>
    <source>
        <strain evidence="10">MELC-2E11</strain>
        <tissue evidence="10">Siphon/mantle</tissue>
    </source>
</reference>
<feature type="transmembrane region" description="Helical" evidence="8">
    <location>
        <begin position="120"/>
        <end position="141"/>
    </location>
</feature>
<name>A0ABY7G5I1_MYAAR</name>
<keyword evidence="11" id="KW-1185">Reference proteome</keyword>
<evidence type="ECO:0000256" key="5">
    <source>
        <dbReference type="ARBA" id="ARBA00023136"/>
    </source>
</evidence>
<evidence type="ECO:0000256" key="6">
    <source>
        <dbReference type="ARBA" id="ARBA00023170"/>
    </source>
</evidence>
<evidence type="ECO:0000313" key="11">
    <source>
        <dbReference type="Proteomes" id="UP001164746"/>
    </source>
</evidence>
<dbReference type="PANTHER" id="PTHR24243:SF230">
    <property type="entry name" value="G-PROTEIN COUPLED RECEPTORS FAMILY 1 PROFILE DOMAIN-CONTAINING PROTEIN"/>
    <property type="match status" value="1"/>
</dbReference>
<evidence type="ECO:0000259" key="9">
    <source>
        <dbReference type="PROSITE" id="PS50262"/>
    </source>
</evidence>
<dbReference type="SUPFAM" id="SSF81321">
    <property type="entry name" value="Family A G protein-coupled receptor-like"/>
    <property type="match status" value="1"/>
</dbReference>
<gene>
    <name evidence="10" type="ORF">MAR_014276</name>
</gene>
<feature type="transmembrane region" description="Helical" evidence="8">
    <location>
        <begin position="35"/>
        <end position="59"/>
    </location>
</feature>
<comment type="subcellular location">
    <subcellularLocation>
        <location evidence="1">Membrane</location>
        <topology evidence="1">Multi-pass membrane protein</topology>
    </subcellularLocation>
</comment>
<dbReference type="Gene3D" id="1.20.1070.10">
    <property type="entry name" value="Rhodopsin 7-helix transmembrane proteins"/>
    <property type="match status" value="1"/>
</dbReference>